<dbReference type="EMBL" id="CP000927">
    <property type="protein sequence ID" value="ABZ71064.1"/>
    <property type="molecule type" value="Genomic_DNA"/>
</dbReference>
<dbReference type="OrthoDB" id="8671611at2"/>
<dbReference type="STRING" id="366602.Caul_1935"/>
<dbReference type="PANTHER" id="PTHR10668:SF103">
    <property type="entry name" value="PYRIDINE NUCLEOTIDE-DISULFIDE OXIDOREDUCTASE DOMAIN-CONTAINING PROTEIN 2"/>
    <property type="match status" value="1"/>
</dbReference>
<dbReference type="SUPFAM" id="SSF51905">
    <property type="entry name" value="FAD/NAD(P)-binding domain"/>
    <property type="match status" value="1"/>
</dbReference>
<organism evidence="1">
    <name type="scientific">Caulobacter sp. (strain K31)</name>
    <dbReference type="NCBI Taxonomy" id="366602"/>
    <lineage>
        <taxon>Bacteria</taxon>
        <taxon>Pseudomonadati</taxon>
        <taxon>Pseudomonadota</taxon>
        <taxon>Alphaproteobacteria</taxon>
        <taxon>Caulobacterales</taxon>
        <taxon>Caulobacteraceae</taxon>
        <taxon>Caulobacter</taxon>
    </lineage>
</organism>
<protein>
    <submittedName>
        <fullName evidence="1">FAD dependent oxidoreductase</fullName>
    </submittedName>
</protein>
<dbReference type="InterPro" id="IPR036188">
    <property type="entry name" value="FAD/NAD-bd_sf"/>
</dbReference>
<dbReference type="PANTHER" id="PTHR10668">
    <property type="entry name" value="PHYTOENE DEHYDROGENASE"/>
    <property type="match status" value="1"/>
</dbReference>
<evidence type="ECO:0000313" key="1">
    <source>
        <dbReference type="EMBL" id="ABZ71064.1"/>
    </source>
</evidence>
<dbReference type="Gene3D" id="3.50.50.60">
    <property type="entry name" value="FAD/NAD(P)-binding domain"/>
    <property type="match status" value="2"/>
</dbReference>
<sequence length="521" mass="55302">MTERYDVAIVGGGHNGLVAGAYLGKAGKRVLVVERAAMAGGLSQSDHVIPEAPHHMVNTGTAELIHIRASPVMQELDLRSHGWKTVETDPMYAYLDPDGGSIAVFRDPRRTAEDIARFSKTDAKAYLEFIELIDGLMQFAGAMGKGDPGVRTAGNYLDLAKVAIRNRALKDRLQLISTAPADQLAAEWFEHPATQALLLGVVAGAGPFDTDGNGIAYALFGLLHRVGVSKALGGMRMFADALLSAYAASGGQLMLNAEVEEIIIRDGATRGVRLKDGRMIEAGLVIATCDPITAARLASPGGLDRVTRTRLEYAPAHRANVGPSLINVASSKSFRLKRHQDLRTDGVDLNQAVGLIGSADELRQALVHARRGQVPSAPVFSLSPMTNWDPSMAPEGQGVAYIYLPVFPVEVNDGWPRAKAPAADAIIARAADYYEGFDGELGRWFETCPDREARTGLTRGCVTHVDFGAQRTGAKRPAFGLGGPEPLAPGFFLGGAGIHPGGGVSGGPGRLVSKRVLDYLA</sequence>
<dbReference type="KEGG" id="cak:Caul_1935"/>
<dbReference type="AlphaFoldDB" id="B0T5Q6"/>
<name>B0T5Q6_CAUSK</name>
<proteinExistence type="predicted"/>
<dbReference type="eggNOG" id="COG1233">
    <property type="taxonomic scope" value="Bacteria"/>
</dbReference>
<accession>B0T5Q6</accession>
<gene>
    <name evidence="1" type="ordered locus">Caul_1935</name>
</gene>
<dbReference type="Pfam" id="PF13450">
    <property type="entry name" value="NAD_binding_8"/>
    <property type="match status" value="1"/>
</dbReference>
<dbReference type="HOGENOM" id="CLU_019327_2_0_5"/>
<reference evidence="1" key="1">
    <citation type="submission" date="2008-01" db="EMBL/GenBank/DDBJ databases">
        <title>Complete sequence of chromosome of Caulobacter sp. K31.</title>
        <authorList>
            <consortium name="US DOE Joint Genome Institute"/>
            <person name="Copeland A."/>
            <person name="Lucas S."/>
            <person name="Lapidus A."/>
            <person name="Barry K."/>
            <person name="Glavina del Rio T."/>
            <person name="Dalin E."/>
            <person name="Tice H."/>
            <person name="Pitluck S."/>
            <person name="Bruce D."/>
            <person name="Goodwin L."/>
            <person name="Thompson L.S."/>
            <person name="Brettin T."/>
            <person name="Detter J.C."/>
            <person name="Han C."/>
            <person name="Schmutz J."/>
            <person name="Larimer F."/>
            <person name="Land M."/>
            <person name="Hauser L."/>
            <person name="Kyrpides N."/>
            <person name="Kim E."/>
            <person name="Stephens C."/>
            <person name="Richardson P."/>
        </authorList>
    </citation>
    <scope>NUCLEOTIDE SEQUENCE [LARGE SCALE GENOMIC DNA]</scope>
    <source>
        <strain evidence="1">K31</strain>
    </source>
</reference>